<dbReference type="Pfam" id="PF10722">
    <property type="entry name" value="YbjN"/>
    <property type="match status" value="1"/>
</dbReference>
<evidence type="ECO:0000256" key="1">
    <source>
        <dbReference type="SAM" id="MobiDB-lite"/>
    </source>
</evidence>
<evidence type="ECO:0008006" key="4">
    <source>
        <dbReference type="Google" id="ProtNLM"/>
    </source>
</evidence>
<dbReference type="Proteomes" id="UP000250006">
    <property type="component" value="Unassembled WGS sequence"/>
</dbReference>
<dbReference type="InterPro" id="IPR019660">
    <property type="entry name" value="Put_sensory_transdc_reg_YbjN"/>
</dbReference>
<keyword evidence="3" id="KW-1185">Reference proteome</keyword>
<reference evidence="2 3" key="1">
    <citation type="submission" date="2018-06" db="EMBL/GenBank/DDBJ databases">
        <authorList>
            <consortium name="Pathogen Informatics"/>
            <person name="Doyle S."/>
        </authorList>
    </citation>
    <scope>NUCLEOTIDE SEQUENCE [LARGE SCALE GENOMIC DNA]</scope>
    <source>
        <strain evidence="2 3">NCTC11535</strain>
    </source>
</reference>
<evidence type="ECO:0000313" key="3">
    <source>
        <dbReference type="Proteomes" id="UP000250006"/>
    </source>
</evidence>
<sequence>MSWLGKLLREFISPHPGEHRQSPSPTPRSNASNLKTGSSRPHSPTPAHAVSRRLETTRPFTLERLEKLIADLDYHVQRQEDDGHVSLVGSWDSFPFLIEELEGCPAWLLIAGDWPEPAPSSQRDEIAASVNDWNRDKFFPTVCVLDTDEGVLVRASYLVDLGSGVTDRQLRLHLERALASCTQALASVGPLLPEL</sequence>
<protein>
    <recommendedName>
        <fullName evidence="4">Sensory transduction regulator</fullName>
    </recommendedName>
</protein>
<proteinExistence type="predicted"/>
<accession>A0ABY1VQ17</accession>
<feature type="region of interest" description="Disordered" evidence="1">
    <location>
        <begin position="13"/>
        <end position="53"/>
    </location>
</feature>
<name>A0ABY1VQ17_9ACTO</name>
<dbReference type="RefSeq" id="WP_111836823.1">
    <property type="nucleotide sequence ID" value="NZ_UAPQ01000008.1"/>
</dbReference>
<organism evidence="2 3">
    <name type="scientific">Actinomyces bovis</name>
    <dbReference type="NCBI Taxonomy" id="1658"/>
    <lineage>
        <taxon>Bacteria</taxon>
        <taxon>Bacillati</taxon>
        <taxon>Actinomycetota</taxon>
        <taxon>Actinomycetes</taxon>
        <taxon>Actinomycetales</taxon>
        <taxon>Actinomycetaceae</taxon>
        <taxon>Actinomyces</taxon>
    </lineage>
</organism>
<dbReference type="EMBL" id="UAPQ01000008">
    <property type="protein sequence ID" value="SPT53903.1"/>
    <property type="molecule type" value="Genomic_DNA"/>
</dbReference>
<comment type="caution">
    <text evidence="2">The sequence shown here is derived from an EMBL/GenBank/DDBJ whole genome shotgun (WGS) entry which is preliminary data.</text>
</comment>
<evidence type="ECO:0000313" key="2">
    <source>
        <dbReference type="EMBL" id="SPT53903.1"/>
    </source>
</evidence>
<gene>
    <name evidence="2" type="ORF">NCTC11535_01595</name>
</gene>
<feature type="compositionally biased region" description="Polar residues" evidence="1">
    <location>
        <begin position="27"/>
        <end position="42"/>
    </location>
</feature>